<protein>
    <recommendedName>
        <fullName evidence="10">Ferredoxin</fullName>
    </recommendedName>
</protein>
<evidence type="ECO:0000256" key="3">
    <source>
        <dbReference type="ARBA" id="ARBA00007874"/>
    </source>
</evidence>
<dbReference type="GO" id="GO:0046872">
    <property type="term" value="F:metal ion binding"/>
    <property type="evidence" value="ECO:0007669"/>
    <property type="project" value="UniProtKB-KW"/>
</dbReference>
<dbReference type="CDD" id="cd00207">
    <property type="entry name" value="fer2"/>
    <property type="match status" value="1"/>
</dbReference>
<dbReference type="GO" id="GO:0051537">
    <property type="term" value="F:2 iron, 2 sulfur cluster binding"/>
    <property type="evidence" value="ECO:0007669"/>
    <property type="project" value="UniProtKB-KW"/>
</dbReference>
<dbReference type="PANTHER" id="PTHR43112:SF30">
    <property type="entry name" value="FERREDOXIN-3, CHLOROPLASTIC"/>
    <property type="match status" value="1"/>
</dbReference>
<evidence type="ECO:0000313" key="12">
    <source>
        <dbReference type="EMBL" id="VVA20019.1"/>
    </source>
</evidence>
<evidence type="ECO:0000256" key="4">
    <source>
        <dbReference type="ARBA" id="ARBA00022448"/>
    </source>
</evidence>
<evidence type="ECO:0000313" key="13">
    <source>
        <dbReference type="Proteomes" id="UP000327085"/>
    </source>
</evidence>
<name>A0A5E4EYY9_PRUDU</name>
<keyword evidence="9 10" id="KW-0411">Iron-sulfur</keyword>
<keyword evidence="5 10" id="KW-0001">2Fe-2S</keyword>
<evidence type="ECO:0000259" key="11">
    <source>
        <dbReference type="PROSITE" id="PS51085"/>
    </source>
</evidence>
<dbReference type="NCBIfam" id="TIGR02008">
    <property type="entry name" value="fdx_plant"/>
    <property type="match status" value="1"/>
</dbReference>
<dbReference type="InterPro" id="IPR012675">
    <property type="entry name" value="Beta-grasp_dom_sf"/>
</dbReference>
<dbReference type="GO" id="GO:0022900">
    <property type="term" value="P:electron transport chain"/>
    <property type="evidence" value="ECO:0007669"/>
    <property type="project" value="InterPro"/>
</dbReference>
<evidence type="ECO:0000256" key="10">
    <source>
        <dbReference type="RuleBase" id="RU364001"/>
    </source>
</evidence>
<evidence type="ECO:0000256" key="2">
    <source>
        <dbReference type="ARBA" id="ARBA00004229"/>
    </source>
</evidence>
<reference evidence="13" key="1">
    <citation type="journal article" date="2020" name="Plant J.">
        <title>Transposons played a major role in the diversification between the closely related almond and peach genomes: results from the almond genome sequence.</title>
        <authorList>
            <person name="Alioto T."/>
            <person name="Alexiou K.G."/>
            <person name="Bardil A."/>
            <person name="Barteri F."/>
            <person name="Castanera R."/>
            <person name="Cruz F."/>
            <person name="Dhingra A."/>
            <person name="Duval H."/>
            <person name="Fernandez I Marti A."/>
            <person name="Frias L."/>
            <person name="Galan B."/>
            <person name="Garcia J.L."/>
            <person name="Howad W."/>
            <person name="Gomez-Garrido J."/>
            <person name="Gut M."/>
            <person name="Julca I."/>
            <person name="Morata J."/>
            <person name="Puigdomenech P."/>
            <person name="Ribeca P."/>
            <person name="Rubio Cabetas M.J."/>
            <person name="Vlasova A."/>
            <person name="Wirthensohn M."/>
            <person name="Garcia-Mas J."/>
            <person name="Gabaldon T."/>
            <person name="Casacuberta J.M."/>
            <person name="Arus P."/>
        </authorList>
    </citation>
    <scope>NUCLEOTIDE SEQUENCE [LARGE SCALE GENOMIC DNA]</scope>
    <source>
        <strain evidence="13">cv. Texas</strain>
    </source>
</reference>
<gene>
    <name evidence="12" type="ORF">ALMOND_2B011541</name>
</gene>
<keyword evidence="10" id="KW-0150">Chloroplast</keyword>
<evidence type="ECO:0000256" key="9">
    <source>
        <dbReference type="ARBA" id="ARBA00023014"/>
    </source>
</evidence>
<dbReference type="InterPro" id="IPR001041">
    <property type="entry name" value="2Fe-2S_ferredoxin-type"/>
</dbReference>
<dbReference type="Gene3D" id="3.10.20.30">
    <property type="match status" value="1"/>
</dbReference>
<dbReference type="GO" id="GO:0009507">
    <property type="term" value="C:chloroplast"/>
    <property type="evidence" value="ECO:0007669"/>
    <property type="project" value="UniProtKB-SubCell"/>
</dbReference>
<keyword evidence="10" id="KW-0934">Plastid</keyword>
<evidence type="ECO:0000256" key="7">
    <source>
        <dbReference type="ARBA" id="ARBA00022982"/>
    </source>
</evidence>
<keyword evidence="6 10" id="KW-0479">Metal-binding</keyword>
<organism evidence="12 13">
    <name type="scientific">Prunus dulcis</name>
    <name type="common">Almond</name>
    <name type="synonym">Amygdalus dulcis</name>
    <dbReference type="NCBI Taxonomy" id="3755"/>
    <lineage>
        <taxon>Eukaryota</taxon>
        <taxon>Viridiplantae</taxon>
        <taxon>Streptophyta</taxon>
        <taxon>Embryophyta</taxon>
        <taxon>Tracheophyta</taxon>
        <taxon>Spermatophyta</taxon>
        <taxon>Magnoliopsida</taxon>
        <taxon>eudicotyledons</taxon>
        <taxon>Gunneridae</taxon>
        <taxon>Pentapetalae</taxon>
        <taxon>rosids</taxon>
        <taxon>fabids</taxon>
        <taxon>Rosales</taxon>
        <taxon>Rosaceae</taxon>
        <taxon>Amygdaloideae</taxon>
        <taxon>Amygdaleae</taxon>
        <taxon>Prunus</taxon>
    </lineage>
</organism>
<dbReference type="PROSITE" id="PS51085">
    <property type="entry name" value="2FE2S_FER_2"/>
    <property type="match status" value="1"/>
</dbReference>
<dbReference type="Proteomes" id="UP000327085">
    <property type="component" value="Chromosome 1"/>
</dbReference>
<evidence type="ECO:0000256" key="1">
    <source>
        <dbReference type="ARBA" id="ARBA00003532"/>
    </source>
</evidence>
<comment type="function">
    <text evidence="1 10">Ferredoxins are iron-sulfur proteins that transfer electrons in a wide variety of metabolic reactions.</text>
</comment>
<keyword evidence="4 10" id="KW-0813">Transport</keyword>
<dbReference type="OMA" id="ATCVSYP"/>
<evidence type="ECO:0000256" key="8">
    <source>
        <dbReference type="ARBA" id="ARBA00023004"/>
    </source>
</evidence>
<dbReference type="SUPFAM" id="SSF54292">
    <property type="entry name" value="2Fe-2S ferredoxin-like"/>
    <property type="match status" value="1"/>
</dbReference>
<dbReference type="Pfam" id="PF00111">
    <property type="entry name" value="Fer2"/>
    <property type="match status" value="1"/>
</dbReference>
<proteinExistence type="inferred from homology"/>
<keyword evidence="7 10" id="KW-0249">Electron transport</keyword>
<dbReference type="PROSITE" id="PS00197">
    <property type="entry name" value="2FE2S_FER_1"/>
    <property type="match status" value="1"/>
</dbReference>
<comment type="subcellular location">
    <subcellularLocation>
        <location evidence="2 10">Plastid</location>
        <location evidence="2 10">Chloroplast</location>
    </subcellularLocation>
</comment>
<dbReference type="InterPro" id="IPR036010">
    <property type="entry name" value="2Fe-2S_ferredoxin-like_sf"/>
</dbReference>
<dbReference type="EMBL" id="CABIKO010000040">
    <property type="protein sequence ID" value="VVA20019.1"/>
    <property type="molecule type" value="Genomic_DNA"/>
</dbReference>
<comment type="cofactor">
    <cofactor evidence="10">
        <name>[2Fe-2S] cluster</name>
        <dbReference type="ChEBI" id="CHEBI:190135"/>
    </cofactor>
    <text evidence="10">Binds 1 [2Fe-2S] cluster.</text>
</comment>
<dbReference type="Gramene" id="VVA20019">
    <property type="protein sequence ID" value="VVA20019"/>
    <property type="gene ID" value="Prudul26B011541"/>
</dbReference>
<evidence type="ECO:0000256" key="6">
    <source>
        <dbReference type="ARBA" id="ARBA00022723"/>
    </source>
</evidence>
<comment type="similarity">
    <text evidence="3 10">Belongs to the 2Fe2S plant-type ferredoxin family.</text>
</comment>
<evidence type="ECO:0000256" key="5">
    <source>
        <dbReference type="ARBA" id="ARBA00022714"/>
    </source>
</evidence>
<sequence length="156" mass="16655">MTTLNVLTARLSTICSTRTAKPCRSSAFVMGPRSHGSVSRSSYKALGLKASSSFCVSAMAVYKVKLLEPNGEEAEFDAPEDVHILDSAESAGLNLPHLCRSGACSTCTGLMVLGSVDQSEGVFLDEMQMEKGYVATCVSYPTSDCVIHTHKESDLH</sequence>
<dbReference type="InterPro" id="IPR010241">
    <property type="entry name" value="Fd_pln"/>
</dbReference>
<feature type="domain" description="2Fe-2S ferredoxin-type" evidence="11">
    <location>
        <begin position="62"/>
        <end position="153"/>
    </location>
</feature>
<keyword evidence="8 10" id="KW-0408">Iron</keyword>
<accession>A0A5E4EYY9</accession>
<dbReference type="AlphaFoldDB" id="A0A5E4EYY9"/>
<dbReference type="GO" id="GO:0009055">
    <property type="term" value="F:electron transfer activity"/>
    <property type="evidence" value="ECO:0007669"/>
    <property type="project" value="InterPro"/>
</dbReference>
<dbReference type="PANTHER" id="PTHR43112">
    <property type="entry name" value="FERREDOXIN"/>
    <property type="match status" value="1"/>
</dbReference>
<dbReference type="InParanoid" id="A0A5E4EYY9"/>
<dbReference type="InterPro" id="IPR006058">
    <property type="entry name" value="2Fe2S_fd_BS"/>
</dbReference>